<protein>
    <recommendedName>
        <fullName evidence="7">U3 small nucleolar RNA-associated protein 6 N-terminal domain-containing protein</fullName>
    </recommendedName>
</protein>
<dbReference type="Gene3D" id="1.25.40.10">
    <property type="entry name" value="Tetratricopeptide repeat domain"/>
    <property type="match status" value="1"/>
</dbReference>
<organism evidence="8 9">
    <name type="scientific">Plasmodium inui San Antonio 1</name>
    <dbReference type="NCBI Taxonomy" id="1237626"/>
    <lineage>
        <taxon>Eukaryota</taxon>
        <taxon>Sar</taxon>
        <taxon>Alveolata</taxon>
        <taxon>Apicomplexa</taxon>
        <taxon>Aconoidasida</taxon>
        <taxon>Haemosporida</taxon>
        <taxon>Plasmodiidae</taxon>
        <taxon>Plasmodium</taxon>
        <taxon>Plasmodium (Plasmodium)</taxon>
    </lineage>
</organism>
<dbReference type="VEuPathDB" id="PlasmoDB:C922_00447"/>
<dbReference type="GO" id="GO:0032040">
    <property type="term" value="C:small-subunit processome"/>
    <property type="evidence" value="ECO:0007669"/>
    <property type="project" value="TreeGrafter"/>
</dbReference>
<dbReference type="GO" id="GO:0034388">
    <property type="term" value="C:Pwp2p-containing subcomplex of 90S preribosome"/>
    <property type="evidence" value="ECO:0007669"/>
    <property type="project" value="TreeGrafter"/>
</dbReference>
<dbReference type="EMBL" id="KI965461">
    <property type="protein sequence ID" value="EUD68759.1"/>
    <property type="molecule type" value="Genomic_DNA"/>
</dbReference>
<dbReference type="PANTHER" id="PTHR23271:SF1">
    <property type="entry name" value="U3 SMALL NUCLEOLAR RNA-ASSOCIATED PROTEIN 6 HOMOLOG"/>
    <property type="match status" value="1"/>
</dbReference>
<feature type="domain" description="U3 small nucleolar RNA-associated protein 6 N-terminal" evidence="7">
    <location>
        <begin position="9"/>
        <end position="78"/>
    </location>
</feature>
<feature type="region of interest" description="Disordered" evidence="6">
    <location>
        <begin position="501"/>
        <end position="530"/>
    </location>
</feature>
<feature type="compositionally biased region" description="Basic and acidic residues" evidence="6">
    <location>
        <begin position="739"/>
        <end position="756"/>
    </location>
</feature>
<evidence type="ECO:0000256" key="6">
    <source>
        <dbReference type="SAM" id="MobiDB-lite"/>
    </source>
</evidence>
<dbReference type="PANTHER" id="PTHR23271">
    <property type="entry name" value="HEPATOCELLULAR CARCINOMA-ASSOCIATED ANTIGEN 66"/>
    <property type="match status" value="1"/>
</dbReference>
<dbReference type="Pfam" id="PF08640">
    <property type="entry name" value="U3_assoc_6"/>
    <property type="match status" value="1"/>
</dbReference>
<keyword evidence="3" id="KW-0677">Repeat</keyword>
<feature type="region of interest" description="Disordered" evidence="6">
    <location>
        <begin position="649"/>
        <end position="669"/>
    </location>
</feature>
<dbReference type="OrthoDB" id="28112at2759"/>
<keyword evidence="2" id="KW-0698">rRNA processing</keyword>
<feature type="coiled-coil region" evidence="5">
    <location>
        <begin position="76"/>
        <end position="107"/>
    </location>
</feature>
<evidence type="ECO:0000256" key="2">
    <source>
        <dbReference type="ARBA" id="ARBA00022552"/>
    </source>
</evidence>
<evidence type="ECO:0000256" key="4">
    <source>
        <dbReference type="ARBA" id="ARBA00023242"/>
    </source>
</evidence>
<accession>W7AIB6</accession>
<evidence type="ECO:0000313" key="8">
    <source>
        <dbReference type="EMBL" id="EUD68759.1"/>
    </source>
</evidence>
<evidence type="ECO:0000256" key="3">
    <source>
        <dbReference type="ARBA" id="ARBA00022737"/>
    </source>
</evidence>
<evidence type="ECO:0000259" key="7">
    <source>
        <dbReference type="Pfam" id="PF08640"/>
    </source>
</evidence>
<evidence type="ECO:0000256" key="5">
    <source>
        <dbReference type="SAM" id="Coils"/>
    </source>
</evidence>
<evidence type="ECO:0000256" key="1">
    <source>
        <dbReference type="ARBA" id="ARBA00004604"/>
    </source>
</evidence>
<keyword evidence="5" id="KW-0175">Coiled coil</keyword>
<reference evidence="8 9" key="1">
    <citation type="submission" date="2013-02" db="EMBL/GenBank/DDBJ databases">
        <title>The Genome Sequence of Plasmodium inui San Antonio 1.</title>
        <authorList>
            <consortium name="The Broad Institute Genome Sequencing Platform"/>
            <consortium name="The Broad Institute Genome Sequencing Center for Infectious Disease"/>
            <person name="Neafsey D."/>
            <person name="Cheeseman I."/>
            <person name="Volkman S."/>
            <person name="Adams J."/>
            <person name="Walker B."/>
            <person name="Young S.K."/>
            <person name="Zeng Q."/>
            <person name="Gargeya S."/>
            <person name="Fitzgerald M."/>
            <person name="Haas B."/>
            <person name="Abouelleil A."/>
            <person name="Alvarado L."/>
            <person name="Arachchi H.M."/>
            <person name="Berlin A.M."/>
            <person name="Chapman S.B."/>
            <person name="Dewar J."/>
            <person name="Goldberg J."/>
            <person name="Griggs A."/>
            <person name="Gujja S."/>
            <person name="Hansen M."/>
            <person name="Howarth C."/>
            <person name="Imamovic A."/>
            <person name="Larimer J."/>
            <person name="McCowan C."/>
            <person name="Murphy C."/>
            <person name="Neiman D."/>
            <person name="Pearson M."/>
            <person name="Priest M."/>
            <person name="Roberts A."/>
            <person name="Saif S."/>
            <person name="Shea T."/>
            <person name="Sisk P."/>
            <person name="Sykes S."/>
            <person name="Wortman J."/>
            <person name="Nusbaum C."/>
            <person name="Birren B."/>
        </authorList>
    </citation>
    <scope>NUCLEOTIDE SEQUENCE [LARGE SCALE GENOMIC DNA]</scope>
    <source>
        <strain evidence="8 9">San Antonio 1</strain>
    </source>
</reference>
<feature type="region of interest" description="Disordered" evidence="6">
    <location>
        <begin position="687"/>
        <end position="780"/>
    </location>
</feature>
<dbReference type="GO" id="GO:0030515">
    <property type="term" value="F:snoRNA binding"/>
    <property type="evidence" value="ECO:0007669"/>
    <property type="project" value="InterPro"/>
</dbReference>
<gene>
    <name evidence="8" type="ORF">C922_00447</name>
</gene>
<name>W7AIB6_9APIC</name>
<dbReference type="Proteomes" id="UP000030640">
    <property type="component" value="Unassembled WGS sequence"/>
</dbReference>
<proteinExistence type="predicted"/>
<evidence type="ECO:0000313" key="9">
    <source>
        <dbReference type="Proteomes" id="UP000030640"/>
    </source>
</evidence>
<dbReference type="InterPro" id="IPR011990">
    <property type="entry name" value="TPR-like_helical_dom_sf"/>
</dbReference>
<dbReference type="GeneID" id="20035721"/>
<sequence length="868" mass="102385">MTDKVCRMVENMVYEFNDLKRKELFTDKEIITIANKRRNHEYTINSSSCILLNFILYIEFEMNLEKIREKRKLKKKNDMLNEINEYNRLLKSQYEEYTNLKAKIESEKCPRRSKSLRKLLNKNEHSINSCKRNILKVENKLQILIRYSLSDYSLVKRIINIFQTCLRKHHNNIEIWLHYFNFCYVKHKMQNLESAILNSLKYHIKNELIWVFYLHYFYNIRKNIQYTRKLYIRAILFIPKSLSLNVLYFNIEFDIFYKLLTNFKQKVDNSSNEHFNQFVDFCKSSAKEQDTNDTSANETNEDILKRDIDQGDNKTVKDEDKYGLDVIIFLGNKYLKTFQNEKSHLYILIFLLLNVYLKMEKKKWIKNYVLRFDNFKDLIFNSIDRHKKDQPCFFYYLFVSKCVASAHCDLSEDKDFLLLKNSFYQNHGEEFQLEEYFDVAEVTHLLRELMDTFHNDLMIYFFCLLLGNLFKVFVEYTNVEDVFTIDICAGAQLPLLTHPESSLHQDSKTEGNQANTQPKLDKQAEQQGNNDDVEKKKNILFHMNKPSLTNHEELQIFQFLKDEIFLCGSYNFKQVNEEYLKEKDSSTYHFLQKLNFVAYVCLFENRHSYISKNNFIYNYEQTNKNSDILSSILFFFLFDAKKVEAGDMAKKRHHLEQPDQVNEAEGGLRKRRKKGFALLGAELQRLAQTSRKRGQPKDVNSVYESDSDNMSGEESSEESGEISSEVISEGGSGGNSKGDSQRDADHDEQRNPDEGKGSTNEGDDPIELSSQPTRENEGAKQKISIIDELLSLLSKEVDVFVKVTILNCVLKLIIFLNNNQLKRHFSATISEEYEKVRKTPPQKSFLKVELTNLTHLYKKAYTDESAEV</sequence>
<dbReference type="InterPro" id="IPR055347">
    <property type="entry name" value="UTP6_N"/>
</dbReference>
<keyword evidence="9" id="KW-1185">Reference proteome</keyword>
<comment type="subcellular location">
    <subcellularLocation>
        <location evidence="1">Nucleus</location>
        <location evidence="1">Nucleolus</location>
    </subcellularLocation>
</comment>
<dbReference type="InterPro" id="IPR013949">
    <property type="entry name" value="Utp6"/>
</dbReference>
<dbReference type="RefSeq" id="XP_008814285.1">
    <property type="nucleotide sequence ID" value="XM_008816063.1"/>
</dbReference>
<dbReference type="GO" id="GO:0000462">
    <property type="term" value="P:maturation of SSU-rRNA from tricistronic rRNA transcript (SSU-rRNA, 5.8S rRNA, LSU-rRNA)"/>
    <property type="evidence" value="ECO:0007669"/>
    <property type="project" value="InterPro"/>
</dbReference>
<dbReference type="AlphaFoldDB" id="W7AIB6"/>
<keyword evidence="4" id="KW-0539">Nucleus</keyword>